<accession>A0ABT9DU81</accession>
<feature type="domain" description="B12-binding" evidence="1">
    <location>
        <begin position="177"/>
        <end position="306"/>
    </location>
</feature>
<dbReference type="EMBL" id="JAUTWS010000003">
    <property type="protein sequence ID" value="MDO9707452.1"/>
    <property type="molecule type" value="Genomic_DNA"/>
</dbReference>
<dbReference type="Proteomes" id="UP001243009">
    <property type="component" value="Unassembled WGS sequence"/>
</dbReference>
<organism evidence="2 3">
    <name type="scientific">Paracraurococcus lichenis</name>
    <dbReference type="NCBI Taxonomy" id="3064888"/>
    <lineage>
        <taxon>Bacteria</taxon>
        <taxon>Pseudomonadati</taxon>
        <taxon>Pseudomonadota</taxon>
        <taxon>Alphaproteobacteria</taxon>
        <taxon>Acetobacterales</taxon>
        <taxon>Roseomonadaceae</taxon>
        <taxon>Paracraurococcus</taxon>
    </lineage>
</organism>
<evidence type="ECO:0000259" key="1">
    <source>
        <dbReference type="PROSITE" id="PS51332"/>
    </source>
</evidence>
<evidence type="ECO:0000313" key="3">
    <source>
        <dbReference type="Proteomes" id="UP001243009"/>
    </source>
</evidence>
<reference evidence="2 3" key="1">
    <citation type="submission" date="2023-08" db="EMBL/GenBank/DDBJ databases">
        <title>The draft genome sequence of Paracraurococcus sp. LOR1-02.</title>
        <authorList>
            <person name="Kingkaew E."/>
            <person name="Tanasupawat S."/>
        </authorList>
    </citation>
    <scope>NUCLEOTIDE SEQUENCE [LARGE SCALE GENOMIC DNA]</scope>
    <source>
        <strain evidence="2 3">LOR1-02</strain>
    </source>
</reference>
<dbReference type="PROSITE" id="PS51332">
    <property type="entry name" value="B12_BINDING"/>
    <property type="match status" value="1"/>
</dbReference>
<dbReference type="Gene3D" id="3.40.50.280">
    <property type="entry name" value="Cobalamin-binding domain"/>
    <property type="match status" value="1"/>
</dbReference>
<dbReference type="Pfam" id="PF02310">
    <property type="entry name" value="B12-binding"/>
    <property type="match status" value="1"/>
</dbReference>
<keyword evidence="3" id="KW-1185">Reference proteome</keyword>
<dbReference type="CDD" id="cd02065">
    <property type="entry name" value="B12-binding_like"/>
    <property type="match status" value="1"/>
</dbReference>
<dbReference type="SUPFAM" id="SSF52242">
    <property type="entry name" value="Cobalamin (vitamin B12)-binding domain"/>
    <property type="match status" value="1"/>
</dbReference>
<gene>
    <name evidence="2" type="ORF">Q7A36_03780</name>
</gene>
<dbReference type="InterPro" id="IPR036724">
    <property type="entry name" value="Cobalamin-bd_sf"/>
</dbReference>
<name>A0ABT9DU81_9PROT</name>
<comment type="caution">
    <text evidence="2">The sequence shown here is derived from an EMBL/GenBank/DDBJ whole genome shotgun (WGS) entry which is preliminary data.</text>
</comment>
<dbReference type="RefSeq" id="WP_305102323.1">
    <property type="nucleotide sequence ID" value="NZ_JAUTWS010000003.1"/>
</dbReference>
<protein>
    <submittedName>
        <fullName evidence="2">Cobalamin B12-binding domain-containing protein</fullName>
    </submittedName>
</protein>
<evidence type="ECO:0000313" key="2">
    <source>
        <dbReference type="EMBL" id="MDO9707452.1"/>
    </source>
</evidence>
<proteinExistence type="predicted"/>
<dbReference type="InterPro" id="IPR006158">
    <property type="entry name" value="Cobalamin-bd"/>
</dbReference>
<sequence length="306" mass="32665">MVALGQSAIARHGADDPSVQARLFLPVAGLLPLAAATPPPGPDHAADRQAALLRAIEDAVLPRLLLARGASRAVLPGPDAPREAAPTAGDAEALFGLLTRDDRDGIAQLVVALRGRGVPIGRIFLDLLAPAARALGRAWEEDRCDFGTVTLGLLRLQHTLRDGMAEFLQEVRPPAQPRRILLVLPPGEQHSFGRDMLAGFFRRAGWSVWDPPPRSSRDFAGLVRRQRFEVIGISASTTARLDAIAGWIRTVRRSLLNGDAGIMVGGPLFAGQPEHVALVGADATASDGNHAILQAERLLSLLTRRD</sequence>